<dbReference type="GO" id="GO:0016567">
    <property type="term" value="P:protein ubiquitination"/>
    <property type="evidence" value="ECO:0007669"/>
    <property type="project" value="InterPro"/>
</dbReference>
<keyword evidence="12" id="KW-1185">Reference proteome</keyword>
<evidence type="ECO:0000256" key="6">
    <source>
        <dbReference type="ARBA" id="ARBA00022737"/>
    </source>
</evidence>
<dbReference type="PANTHER" id="PTHR11685">
    <property type="entry name" value="RBR FAMILY RING FINGER AND IBR DOMAIN-CONTAINING"/>
    <property type="match status" value="1"/>
</dbReference>
<keyword evidence="8" id="KW-0833">Ubl conjugation pathway</keyword>
<evidence type="ECO:0000313" key="13">
    <source>
        <dbReference type="RefSeq" id="XP_022333070.1"/>
    </source>
</evidence>
<dbReference type="RefSeq" id="XP_022333070.1">
    <property type="nucleotide sequence ID" value="XM_022477362.1"/>
</dbReference>
<feature type="region of interest" description="Disordered" evidence="10">
    <location>
        <begin position="111"/>
        <end position="131"/>
    </location>
</feature>
<evidence type="ECO:0000256" key="2">
    <source>
        <dbReference type="ARBA" id="ARBA00005884"/>
    </source>
</evidence>
<dbReference type="GO" id="GO:0061630">
    <property type="term" value="F:ubiquitin protein ligase activity"/>
    <property type="evidence" value="ECO:0007669"/>
    <property type="project" value="UniProtKB-EC"/>
</dbReference>
<evidence type="ECO:0000313" key="12">
    <source>
        <dbReference type="Proteomes" id="UP000694844"/>
    </source>
</evidence>
<dbReference type="SMART" id="SM00647">
    <property type="entry name" value="IBR"/>
    <property type="match status" value="2"/>
</dbReference>
<keyword evidence="5" id="KW-0479">Metal-binding</keyword>
<keyword evidence="6" id="KW-0677">Repeat</keyword>
<feature type="region of interest" description="Disordered" evidence="10">
    <location>
        <begin position="1"/>
        <end position="23"/>
    </location>
</feature>
<dbReference type="Pfam" id="PF19422">
    <property type="entry name" value="Ariadne"/>
    <property type="match status" value="1"/>
</dbReference>
<dbReference type="InterPro" id="IPR031127">
    <property type="entry name" value="E3_UB_ligase_RBR"/>
</dbReference>
<dbReference type="InterPro" id="IPR044066">
    <property type="entry name" value="TRIAD_supradom"/>
</dbReference>
<dbReference type="Proteomes" id="UP000694844">
    <property type="component" value="Chromosome 4"/>
</dbReference>
<dbReference type="Pfam" id="PF22191">
    <property type="entry name" value="IBR_1"/>
    <property type="match status" value="1"/>
</dbReference>
<dbReference type="AlphaFoldDB" id="A0A8B8DYP1"/>
<reference evidence="13" key="1">
    <citation type="submission" date="2025-08" db="UniProtKB">
        <authorList>
            <consortium name="RefSeq"/>
        </authorList>
    </citation>
    <scope>IDENTIFICATION</scope>
    <source>
        <tissue evidence="13">Whole sample</tissue>
    </source>
</reference>
<dbReference type="InterPro" id="IPR002867">
    <property type="entry name" value="IBR_dom"/>
</dbReference>
<gene>
    <name evidence="13" type="primary">LOC111130358</name>
</gene>
<evidence type="ECO:0000256" key="3">
    <source>
        <dbReference type="ARBA" id="ARBA00012251"/>
    </source>
</evidence>
<dbReference type="OrthoDB" id="10009520at2759"/>
<name>A0A8B8DYP1_CRAVI</name>
<dbReference type="GeneID" id="111130358"/>
<dbReference type="CDD" id="cd20343">
    <property type="entry name" value="BRcat_RBR_HHARI-like"/>
    <property type="match status" value="1"/>
</dbReference>
<dbReference type="CDD" id="cd20356">
    <property type="entry name" value="Rcat_RBR_HHARI-like"/>
    <property type="match status" value="1"/>
</dbReference>
<dbReference type="GO" id="GO:0008270">
    <property type="term" value="F:zinc ion binding"/>
    <property type="evidence" value="ECO:0007669"/>
    <property type="project" value="UniProtKB-KW"/>
</dbReference>
<comment type="similarity">
    <text evidence="2">Belongs to the RBR family. Ariadne subfamily.</text>
</comment>
<evidence type="ECO:0000256" key="8">
    <source>
        <dbReference type="ARBA" id="ARBA00022786"/>
    </source>
</evidence>
<evidence type="ECO:0000256" key="4">
    <source>
        <dbReference type="ARBA" id="ARBA00022679"/>
    </source>
</evidence>
<accession>A0A8B8DYP1</accession>
<comment type="catalytic activity">
    <reaction evidence="1">
        <text>[E2 ubiquitin-conjugating enzyme]-S-ubiquitinyl-L-cysteine + [acceptor protein]-L-lysine = [E2 ubiquitin-conjugating enzyme]-L-cysteine + [acceptor protein]-N(6)-ubiquitinyl-L-lysine.</text>
        <dbReference type="EC" id="2.3.2.31"/>
    </reaction>
</comment>
<dbReference type="InterPro" id="IPR048962">
    <property type="entry name" value="ARIH1-like_UBL"/>
</dbReference>
<dbReference type="InterPro" id="IPR045840">
    <property type="entry name" value="Ariadne"/>
</dbReference>
<dbReference type="PROSITE" id="PS51873">
    <property type="entry name" value="TRIAD"/>
    <property type="match status" value="1"/>
</dbReference>
<proteinExistence type="inferred from homology"/>
<evidence type="ECO:0000256" key="7">
    <source>
        <dbReference type="ARBA" id="ARBA00022771"/>
    </source>
</evidence>
<dbReference type="Pfam" id="PF21235">
    <property type="entry name" value="UBA_ARI1"/>
    <property type="match status" value="1"/>
</dbReference>
<sequence length="512" mass="59620">MDSDDGFMDYEEQSGDEGISEDDDDFVEMGLEAEPSTTQDKREAEDFAYEVLPADQIVQFMVDCIKEVNAVVQIPSTVTRILLNHFKWDKEKLMERYYDGDQERLFSEAHVVSPHRRQDTGARPKKMTRSASAAASSETMCEICCVPVPGSQMTGLECGHKFCAPCWTDYLTSKIVNEGMGQTISCAAYGCDILVDDATVMSLITDKRVKLKYQQLITNSFVECNRLLRWCPAPDCGHAVKVQYFDAKPVTCKCGHTFCFACGENWHDPVQCKWLRKWIKKCDDDSETSNWIAANTKECPKCHVTIEKDGGCNHMVCKNQNCKADFCWVCLGPWEPHGSSWYNCNRYDEDEAKKARDNQEKSRSALQRYLFYCNRYMNHMQSLKFENKLYASVKLKMEEMQQHMSWIEVQFLKKAVDVLCLCRQTLMFTYVFAFYLKKNNQSIIFEDNQKDLENATEQLSEYLERDITCDMLNDIKQKVQDKYRYCESRRNVLLDHVHEGYEKDLWEYYVDY</sequence>
<dbReference type="KEGG" id="cvn:111130358"/>
<keyword evidence="9" id="KW-0862">Zinc</keyword>
<keyword evidence="7" id="KW-0863">Zinc-finger</keyword>
<keyword evidence="4" id="KW-0808">Transferase</keyword>
<feature type="domain" description="RING-type" evidence="11">
    <location>
        <begin position="137"/>
        <end position="348"/>
    </location>
</feature>
<dbReference type="Gene3D" id="1.20.120.1750">
    <property type="match status" value="1"/>
</dbReference>
<evidence type="ECO:0000259" key="11">
    <source>
        <dbReference type="PROSITE" id="PS51873"/>
    </source>
</evidence>
<evidence type="ECO:0000256" key="9">
    <source>
        <dbReference type="ARBA" id="ARBA00022833"/>
    </source>
</evidence>
<dbReference type="Gene3D" id="3.30.40.10">
    <property type="entry name" value="Zinc/RING finger domain, C3HC4 (zinc finger)"/>
    <property type="match status" value="1"/>
</dbReference>
<protein>
    <recommendedName>
        <fullName evidence="3">RBR-type E3 ubiquitin transferase</fullName>
        <ecNumber evidence="3">2.3.2.31</ecNumber>
    </recommendedName>
</protein>
<dbReference type="SUPFAM" id="SSF57850">
    <property type="entry name" value="RING/U-box"/>
    <property type="match status" value="3"/>
</dbReference>
<organism evidence="12 13">
    <name type="scientific">Crassostrea virginica</name>
    <name type="common">Eastern oyster</name>
    <dbReference type="NCBI Taxonomy" id="6565"/>
    <lineage>
        <taxon>Eukaryota</taxon>
        <taxon>Metazoa</taxon>
        <taxon>Spiralia</taxon>
        <taxon>Lophotrochozoa</taxon>
        <taxon>Mollusca</taxon>
        <taxon>Bivalvia</taxon>
        <taxon>Autobranchia</taxon>
        <taxon>Pteriomorphia</taxon>
        <taxon>Ostreida</taxon>
        <taxon>Ostreoidea</taxon>
        <taxon>Ostreidae</taxon>
        <taxon>Crassostrea</taxon>
    </lineage>
</organism>
<dbReference type="InterPro" id="IPR013083">
    <property type="entry name" value="Znf_RING/FYVE/PHD"/>
</dbReference>
<evidence type="ECO:0000256" key="10">
    <source>
        <dbReference type="SAM" id="MobiDB-lite"/>
    </source>
</evidence>
<dbReference type="Pfam" id="PF01485">
    <property type="entry name" value="IBR"/>
    <property type="match status" value="1"/>
</dbReference>
<evidence type="ECO:0000256" key="5">
    <source>
        <dbReference type="ARBA" id="ARBA00022723"/>
    </source>
</evidence>
<dbReference type="FunFam" id="3.30.40.10:FF:000019">
    <property type="entry name" value="RBR-type E3 ubiquitin transferase"/>
    <property type="match status" value="1"/>
</dbReference>
<dbReference type="EC" id="2.3.2.31" evidence="3"/>
<evidence type="ECO:0000256" key="1">
    <source>
        <dbReference type="ARBA" id="ARBA00001798"/>
    </source>
</evidence>
<dbReference type="CDD" id="cd16626">
    <property type="entry name" value="RING-HC_RBR_HHARI"/>
    <property type="match status" value="1"/>
</dbReference>
<dbReference type="FunFam" id="1.20.120.1750:FF:000002">
    <property type="entry name" value="RBR-type E3 ubiquitin transferase"/>
    <property type="match status" value="1"/>
</dbReference>